<dbReference type="OrthoDB" id="2190269at2759"/>
<feature type="region of interest" description="Disordered" evidence="1">
    <location>
        <begin position="157"/>
        <end position="202"/>
    </location>
</feature>
<dbReference type="EMBL" id="LTDL01000040">
    <property type="protein sequence ID" value="OAG29732.1"/>
    <property type="molecule type" value="Genomic_DNA"/>
</dbReference>
<gene>
    <name evidence="2" type="ORF">NEDG_00865</name>
</gene>
<name>A0A177EF24_9MICR</name>
<dbReference type="GeneID" id="93647215"/>
<feature type="region of interest" description="Disordered" evidence="1">
    <location>
        <begin position="246"/>
        <end position="271"/>
    </location>
</feature>
<dbReference type="RefSeq" id="XP_067544380.1">
    <property type="nucleotide sequence ID" value="XM_067688283.1"/>
</dbReference>
<reference evidence="2 3" key="1">
    <citation type="submission" date="2016-02" db="EMBL/GenBank/DDBJ databases">
        <title>Discovery of a natural microsporidian pathogen with a broad tissue tropism in Caenorhabditis elegans.</title>
        <authorList>
            <person name="Luallen R.J."/>
            <person name="Reinke A.W."/>
            <person name="Tong L."/>
            <person name="Botts M.R."/>
            <person name="Felix M.-A."/>
            <person name="Troemel E.R."/>
        </authorList>
    </citation>
    <scope>NUCLEOTIDE SEQUENCE [LARGE SCALE GENOMIC DNA]</scope>
    <source>
        <strain evidence="2 3">JUm2807</strain>
    </source>
</reference>
<sequence>MWTTTTRLHLLNAISRYGLRKTSFIDAYLKVYAKMTTKTWKIEYNKMVKEYIKNKGVTETVQHYFHKKRNEAIDGLIEKKKQEKVRIIERMIYGYDSLENSDEESDDAPWQKTQMKLSPEIAALGDTTMPSIWGVKTANTLTTTLLHLSTLSNLPPHLELPGPKPETTPYVSPADASIHSYPQHDSSDDTPDSQYPQESNKDQELEDILTTLEHSGYGTSISSVDTPSFERFFKWTQDKISQLETRKKEAEAQIHKENEEKQKEKAKEERLAPPAPLSIHALKEYYSLDFHEYPKKRSPKDRGKWILEFPLVLSRVKMICGGTITCEAHKYVVPEKDLSEDAKKGRKKIPCIKCFSAEILEDELEKDYRPAMAEYIFSAMLFLQTVIFTKHLEIPPKEVDLVKSELYKFYEYYRK</sequence>
<evidence type="ECO:0000313" key="3">
    <source>
        <dbReference type="Proteomes" id="UP000185944"/>
    </source>
</evidence>
<organism evidence="2 3">
    <name type="scientific">Nematocida displodere</name>
    <dbReference type="NCBI Taxonomy" id="1805483"/>
    <lineage>
        <taxon>Eukaryota</taxon>
        <taxon>Fungi</taxon>
        <taxon>Fungi incertae sedis</taxon>
        <taxon>Microsporidia</taxon>
        <taxon>Nematocida</taxon>
    </lineage>
</organism>
<dbReference type="AlphaFoldDB" id="A0A177EF24"/>
<proteinExistence type="predicted"/>
<dbReference type="VEuPathDB" id="MicrosporidiaDB:NEDG_00865"/>
<comment type="caution">
    <text evidence="2">The sequence shown here is derived from an EMBL/GenBank/DDBJ whole genome shotgun (WGS) entry which is preliminary data.</text>
</comment>
<accession>A0A177EF24</accession>
<evidence type="ECO:0000256" key="1">
    <source>
        <dbReference type="SAM" id="MobiDB-lite"/>
    </source>
</evidence>
<dbReference type="Proteomes" id="UP000185944">
    <property type="component" value="Unassembled WGS sequence"/>
</dbReference>
<evidence type="ECO:0000313" key="2">
    <source>
        <dbReference type="EMBL" id="OAG29732.1"/>
    </source>
</evidence>
<keyword evidence="3" id="KW-1185">Reference proteome</keyword>
<protein>
    <submittedName>
        <fullName evidence="2">Uncharacterized protein</fullName>
    </submittedName>
</protein>